<evidence type="ECO:0000313" key="3">
    <source>
        <dbReference type="Proteomes" id="UP000251891"/>
    </source>
</evidence>
<dbReference type="CDD" id="cd00093">
    <property type="entry name" value="HTH_XRE"/>
    <property type="match status" value="1"/>
</dbReference>
<gene>
    <name evidence="2" type="ORF">DPM19_26065</name>
</gene>
<keyword evidence="3" id="KW-1185">Reference proteome</keyword>
<dbReference type="Pfam" id="PF13560">
    <property type="entry name" value="HTH_31"/>
    <property type="match status" value="1"/>
</dbReference>
<feature type="domain" description="HTH cro/C1-type" evidence="1">
    <location>
        <begin position="21"/>
        <end position="77"/>
    </location>
</feature>
<dbReference type="Pfam" id="PF19054">
    <property type="entry name" value="DUF5753"/>
    <property type="match status" value="1"/>
</dbReference>
<dbReference type="EMBL" id="QLYX01000014">
    <property type="protein sequence ID" value="RAY12191.1"/>
    <property type="molecule type" value="Genomic_DNA"/>
</dbReference>
<dbReference type="GO" id="GO:0003677">
    <property type="term" value="F:DNA binding"/>
    <property type="evidence" value="ECO:0007669"/>
    <property type="project" value="InterPro"/>
</dbReference>
<dbReference type="Proteomes" id="UP000251891">
    <property type="component" value="Unassembled WGS sequence"/>
</dbReference>
<evidence type="ECO:0000313" key="2">
    <source>
        <dbReference type="EMBL" id="RAY12191.1"/>
    </source>
</evidence>
<organism evidence="2 3">
    <name type="scientific">Actinomadura craniellae</name>
    <dbReference type="NCBI Taxonomy" id="2231787"/>
    <lineage>
        <taxon>Bacteria</taxon>
        <taxon>Bacillati</taxon>
        <taxon>Actinomycetota</taxon>
        <taxon>Actinomycetes</taxon>
        <taxon>Streptosporangiales</taxon>
        <taxon>Thermomonosporaceae</taxon>
        <taxon>Actinomadura</taxon>
    </lineage>
</organism>
<dbReference type="SUPFAM" id="SSF47413">
    <property type="entry name" value="lambda repressor-like DNA-binding domains"/>
    <property type="match status" value="1"/>
</dbReference>
<dbReference type="InterPro" id="IPR001387">
    <property type="entry name" value="Cro/C1-type_HTH"/>
</dbReference>
<dbReference type="Gene3D" id="1.10.260.40">
    <property type="entry name" value="lambda repressor-like DNA-binding domains"/>
    <property type="match status" value="1"/>
</dbReference>
<name>A0A365GZE4_9ACTN</name>
<proteinExistence type="predicted"/>
<accession>A0A365GZE4</accession>
<dbReference type="OrthoDB" id="4966777at2"/>
<dbReference type="InterPro" id="IPR010982">
    <property type="entry name" value="Lambda_DNA-bd_dom_sf"/>
</dbReference>
<dbReference type="AlphaFoldDB" id="A0A365GZE4"/>
<dbReference type="SMART" id="SM00530">
    <property type="entry name" value="HTH_XRE"/>
    <property type="match status" value="1"/>
</dbReference>
<protein>
    <submittedName>
        <fullName evidence="2">Transcriptional regulator</fullName>
    </submittedName>
</protein>
<comment type="caution">
    <text evidence="2">The sequence shown here is derived from an EMBL/GenBank/DDBJ whole genome shotgun (WGS) entry which is preliminary data.</text>
</comment>
<dbReference type="PROSITE" id="PS50943">
    <property type="entry name" value="HTH_CROC1"/>
    <property type="match status" value="1"/>
</dbReference>
<sequence>MPSPSPSSSVQQARQALAGRLREIRLDAGLTARQVARFCGWHESKCSRIEHGRKVPSQEDIRSWCTACGADDQVPDLIAALRAVDSMYVEWRRLERSGLRHQQESRLPLYERTTRFRAYSSWLVPGLLQTRAYTAAVLHSIRRQAQLPDDVEAAVASRMERQRVLYEGGRRFALLVEESVLRTSVCDAAAMVGQLDHLVTASFLPSVSLGIVPMGPERGRWPVEGFWIFDDERVNVELVSGYLTISQPREVTEYARTFTELSAMAVYGRRARALIGAARSHLHETDQAEPAD</sequence>
<reference evidence="2 3" key="1">
    <citation type="submission" date="2018-06" db="EMBL/GenBank/DDBJ databases">
        <title>Actinomadura craniellae sp. nov. isolated from marine sponge Craniella sp.</title>
        <authorList>
            <person name="Li L."/>
            <person name="Xu Q.H."/>
            <person name="Lin H.W."/>
            <person name="Lu Y.H."/>
        </authorList>
    </citation>
    <scope>NUCLEOTIDE SEQUENCE [LARGE SCALE GENOMIC DNA]</scope>
    <source>
        <strain evidence="2 3">LHW63021</strain>
    </source>
</reference>
<evidence type="ECO:0000259" key="1">
    <source>
        <dbReference type="PROSITE" id="PS50943"/>
    </source>
</evidence>
<dbReference type="InterPro" id="IPR043917">
    <property type="entry name" value="DUF5753"/>
</dbReference>